<dbReference type="PROSITE" id="PS51677">
    <property type="entry name" value="NODB"/>
    <property type="match status" value="1"/>
</dbReference>
<evidence type="ECO:0000256" key="1">
    <source>
        <dbReference type="SAM" id="Phobius"/>
    </source>
</evidence>
<dbReference type="Proteomes" id="UP000295680">
    <property type="component" value="Unassembled WGS sequence"/>
</dbReference>
<dbReference type="EMBL" id="SLWS01000012">
    <property type="protein sequence ID" value="TCO52604.1"/>
    <property type="molecule type" value="Genomic_DNA"/>
</dbReference>
<reference evidence="3 4" key="1">
    <citation type="submission" date="2019-03" db="EMBL/GenBank/DDBJ databases">
        <title>Genomic Encyclopedia of Type Strains, Phase IV (KMG-IV): sequencing the most valuable type-strain genomes for metagenomic binning, comparative biology and taxonomic classification.</title>
        <authorList>
            <person name="Goeker M."/>
        </authorList>
    </citation>
    <scope>NUCLEOTIDE SEQUENCE [LARGE SCALE GENOMIC DNA]</scope>
    <source>
        <strain evidence="3 4">DSM 45934</strain>
    </source>
</reference>
<evidence type="ECO:0000259" key="2">
    <source>
        <dbReference type="PROSITE" id="PS51677"/>
    </source>
</evidence>
<evidence type="ECO:0000313" key="3">
    <source>
        <dbReference type="EMBL" id="TCO52604.1"/>
    </source>
</evidence>
<evidence type="ECO:0000313" key="4">
    <source>
        <dbReference type="Proteomes" id="UP000295680"/>
    </source>
</evidence>
<dbReference type="SUPFAM" id="SSF88713">
    <property type="entry name" value="Glycoside hydrolase/deacetylase"/>
    <property type="match status" value="1"/>
</dbReference>
<dbReference type="GO" id="GO:0016810">
    <property type="term" value="F:hydrolase activity, acting on carbon-nitrogen (but not peptide) bonds"/>
    <property type="evidence" value="ECO:0007669"/>
    <property type="project" value="InterPro"/>
</dbReference>
<dbReference type="InterPro" id="IPR002509">
    <property type="entry name" value="NODB_dom"/>
</dbReference>
<dbReference type="AlphaFoldDB" id="A0A4R2J3L2"/>
<feature type="domain" description="NodB homology" evidence="2">
    <location>
        <begin position="78"/>
        <end position="260"/>
    </location>
</feature>
<dbReference type="Pfam" id="PF01522">
    <property type="entry name" value="Polysacc_deac_1"/>
    <property type="match status" value="1"/>
</dbReference>
<protein>
    <submittedName>
        <fullName evidence="3">Peptidoglycan/xylan/chitin deacetylase (PgdA/CDA1 family)</fullName>
    </submittedName>
</protein>
<organism evidence="3 4">
    <name type="scientific">Actinocrispum wychmicini</name>
    <dbReference type="NCBI Taxonomy" id="1213861"/>
    <lineage>
        <taxon>Bacteria</taxon>
        <taxon>Bacillati</taxon>
        <taxon>Actinomycetota</taxon>
        <taxon>Actinomycetes</taxon>
        <taxon>Pseudonocardiales</taxon>
        <taxon>Pseudonocardiaceae</taxon>
        <taxon>Actinocrispum</taxon>
    </lineage>
</organism>
<keyword evidence="1" id="KW-1133">Transmembrane helix</keyword>
<dbReference type="InterPro" id="IPR050248">
    <property type="entry name" value="Polysacc_deacetylase_ArnD"/>
</dbReference>
<sequence>MSRTRPIGATTLRSLGVTGQDDCRAFLPSSRRARKWTIAGLVTVVVLVASLFGLQAITNARSFQFFGGLTDRVDTSAKVVAVTFDDGPDPAGAGQLLDALARAQVPATFYLIGRDMANHPDLARAIAAAGHELGNHTYSHERMVFVTPGFVAEEVEKTDALIRQAGYQGEITFRPPNGKKLLALPYYLDQHHRKTIMWDVEPNTYPEIDASAQRIVDFTVEHTRPGSIILLHGMYAGREQTRLAVPPIIDRLKAAGYRFVTVSDLLTYQGK</sequence>
<name>A0A4R2J3L2_9PSEU</name>
<proteinExistence type="predicted"/>
<keyword evidence="4" id="KW-1185">Reference proteome</keyword>
<dbReference type="CDD" id="cd10956">
    <property type="entry name" value="CE4_BH1302_like"/>
    <property type="match status" value="1"/>
</dbReference>
<feature type="transmembrane region" description="Helical" evidence="1">
    <location>
        <begin position="36"/>
        <end position="57"/>
    </location>
</feature>
<keyword evidence="1" id="KW-0472">Membrane</keyword>
<dbReference type="InterPro" id="IPR011330">
    <property type="entry name" value="Glyco_hydro/deAcase_b/a-brl"/>
</dbReference>
<dbReference type="PANTHER" id="PTHR10587:SF125">
    <property type="entry name" value="POLYSACCHARIDE DEACETYLASE YHEN-RELATED"/>
    <property type="match status" value="1"/>
</dbReference>
<dbReference type="Gene3D" id="3.20.20.370">
    <property type="entry name" value="Glycoside hydrolase/deacetylase"/>
    <property type="match status" value="1"/>
</dbReference>
<comment type="caution">
    <text evidence="3">The sequence shown here is derived from an EMBL/GenBank/DDBJ whole genome shotgun (WGS) entry which is preliminary data.</text>
</comment>
<dbReference type="GO" id="GO:0005975">
    <property type="term" value="P:carbohydrate metabolic process"/>
    <property type="evidence" value="ECO:0007669"/>
    <property type="project" value="InterPro"/>
</dbReference>
<keyword evidence="1" id="KW-0812">Transmembrane</keyword>
<dbReference type="PANTHER" id="PTHR10587">
    <property type="entry name" value="GLYCOSYL TRANSFERASE-RELATED"/>
    <property type="match status" value="1"/>
</dbReference>
<gene>
    <name evidence="3" type="ORF">EV192_112336</name>
</gene>
<accession>A0A4R2J3L2</accession>